<organism evidence="2 3">
    <name type="scientific">Haloferula rosea</name>
    <dbReference type="NCBI Taxonomy" id="490093"/>
    <lineage>
        <taxon>Bacteria</taxon>
        <taxon>Pseudomonadati</taxon>
        <taxon>Verrucomicrobiota</taxon>
        <taxon>Verrucomicrobiia</taxon>
        <taxon>Verrucomicrobiales</taxon>
        <taxon>Verrucomicrobiaceae</taxon>
        <taxon>Haloferula</taxon>
    </lineage>
</organism>
<dbReference type="InterPro" id="IPR011658">
    <property type="entry name" value="PA14_dom"/>
</dbReference>
<name>A0A934VF98_9BACT</name>
<dbReference type="EMBL" id="JAENII010000004">
    <property type="protein sequence ID" value="MBK1826846.1"/>
    <property type="molecule type" value="Genomic_DNA"/>
</dbReference>
<evidence type="ECO:0000313" key="3">
    <source>
        <dbReference type="Proteomes" id="UP000658278"/>
    </source>
</evidence>
<evidence type="ECO:0000259" key="1">
    <source>
        <dbReference type="PROSITE" id="PS51820"/>
    </source>
</evidence>
<evidence type="ECO:0000313" key="2">
    <source>
        <dbReference type="EMBL" id="MBK1826846.1"/>
    </source>
</evidence>
<dbReference type="Pfam" id="PF07691">
    <property type="entry name" value="PA14"/>
    <property type="match status" value="1"/>
</dbReference>
<feature type="domain" description="PA14" evidence="1">
    <location>
        <begin position="36"/>
        <end position="178"/>
    </location>
</feature>
<protein>
    <recommendedName>
        <fullName evidence="1">PA14 domain-containing protein</fullName>
    </recommendedName>
</protein>
<dbReference type="Gene3D" id="3.90.182.10">
    <property type="entry name" value="Toxin - Anthrax Protective Antigen,domain 1"/>
    <property type="match status" value="1"/>
</dbReference>
<proteinExistence type="predicted"/>
<dbReference type="SMART" id="SM00758">
    <property type="entry name" value="PA14"/>
    <property type="match status" value="1"/>
</dbReference>
<sequence>MLRLLTLLCLAGLGLGLSADALLYTLDGSKSGPLPALTPGLHSDYAEGTWSRLPRFHTLDGMSHGVVSSPDLSIRKRDDHFACRFHGILHVTDAGTHQFTLTSDDGSKLRIAGETIIDLDGLHSATAKSATVDLKQGFYPFELSYFEATVSEKLELNVTFPDGRRGPIPPQLLLHPADRAFSAGEKTLQSEVVHHKEPYLLRLKVDFSAARDLEPLIGRIHEAFTSSWAPTLDLLGQHSDAASKVVHVTFKPGIKAPAYAEGRNITISTAHLRRNPEDTIGVFIHELSHVLQDYRGRGPGWFTEGSADYVRFKLNPDDAWARHCRRNIQRDNPFGSYWPSTAFLLYLEATYQKPIVKAVSQSIIAENYQPGIWQDITGKSLEALAAEYAKSSWTPE</sequence>
<dbReference type="AlphaFoldDB" id="A0A934VF98"/>
<dbReference type="InterPro" id="IPR037524">
    <property type="entry name" value="PA14/GLEYA"/>
</dbReference>
<dbReference type="SUPFAM" id="SSF56988">
    <property type="entry name" value="Anthrax protective antigen"/>
    <property type="match status" value="1"/>
</dbReference>
<gene>
    <name evidence="2" type="ORF">JIN81_07435</name>
</gene>
<reference evidence="2" key="1">
    <citation type="submission" date="2021-01" db="EMBL/GenBank/DDBJ databases">
        <title>Modified the classification status of verrucomicrobia.</title>
        <authorList>
            <person name="Feng X."/>
        </authorList>
    </citation>
    <scope>NUCLEOTIDE SEQUENCE</scope>
    <source>
        <strain evidence="2">KCTC 22201</strain>
    </source>
</reference>
<dbReference type="Proteomes" id="UP000658278">
    <property type="component" value="Unassembled WGS sequence"/>
</dbReference>
<dbReference type="RefSeq" id="WP_200278182.1">
    <property type="nucleotide sequence ID" value="NZ_JAENII010000004.1"/>
</dbReference>
<dbReference type="InterPro" id="IPR007541">
    <property type="entry name" value="Uncharacterised_BSP"/>
</dbReference>
<dbReference type="Pfam" id="PF04450">
    <property type="entry name" value="BSP"/>
    <property type="match status" value="1"/>
</dbReference>
<keyword evidence="3" id="KW-1185">Reference proteome</keyword>
<dbReference type="PROSITE" id="PS51820">
    <property type="entry name" value="PA14"/>
    <property type="match status" value="1"/>
</dbReference>
<comment type="caution">
    <text evidence="2">The sequence shown here is derived from an EMBL/GenBank/DDBJ whole genome shotgun (WGS) entry which is preliminary data.</text>
</comment>
<accession>A0A934VF98</accession>